<reference evidence="11" key="2">
    <citation type="submission" date="2021-04" db="EMBL/GenBank/DDBJ databases">
        <authorList>
            <person name="Gilroy R."/>
        </authorList>
    </citation>
    <scope>NUCLEOTIDE SEQUENCE</scope>
    <source>
        <strain evidence="11">CHK179-7159</strain>
    </source>
</reference>
<dbReference type="Pfam" id="PF00664">
    <property type="entry name" value="ABC_membrane"/>
    <property type="match status" value="1"/>
</dbReference>
<dbReference type="InterPro" id="IPR011527">
    <property type="entry name" value="ABC1_TM_dom"/>
</dbReference>
<keyword evidence="3" id="KW-0547">Nucleotide-binding</keyword>
<evidence type="ECO:0000256" key="7">
    <source>
        <dbReference type="SAM" id="MobiDB-lite"/>
    </source>
</evidence>
<dbReference type="Gene3D" id="3.40.50.300">
    <property type="entry name" value="P-loop containing nucleotide triphosphate hydrolases"/>
    <property type="match status" value="1"/>
</dbReference>
<feature type="domain" description="ABC transmembrane type-1" evidence="10">
    <location>
        <begin position="26"/>
        <end position="301"/>
    </location>
</feature>
<keyword evidence="2 8" id="KW-0812">Transmembrane</keyword>
<dbReference type="PANTHER" id="PTHR43394:SF1">
    <property type="entry name" value="ATP-BINDING CASSETTE SUB-FAMILY B MEMBER 10, MITOCHONDRIAL"/>
    <property type="match status" value="1"/>
</dbReference>
<dbReference type="Gene3D" id="1.20.1560.10">
    <property type="entry name" value="ABC transporter type 1, transmembrane domain"/>
    <property type="match status" value="1"/>
</dbReference>
<proteinExistence type="predicted"/>
<dbReference type="SMART" id="SM00382">
    <property type="entry name" value="AAA"/>
    <property type="match status" value="1"/>
</dbReference>
<evidence type="ECO:0000256" key="8">
    <source>
        <dbReference type="SAM" id="Phobius"/>
    </source>
</evidence>
<dbReference type="SUPFAM" id="SSF90123">
    <property type="entry name" value="ABC transporter transmembrane region"/>
    <property type="match status" value="1"/>
</dbReference>
<dbReference type="PROSITE" id="PS50929">
    <property type="entry name" value="ABC_TM1F"/>
    <property type="match status" value="1"/>
</dbReference>
<evidence type="ECO:0000256" key="4">
    <source>
        <dbReference type="ARBA" id="ARBA00022840"/>
    </source>
</evidence>
<evidence type="ECO:0000256" key="3">
    <source>
        <dbReference type="ARBA" id="ARBA00022741"/>
    </source>
</evidence>
<dbReference type="InterPro" id="IPR039421">
    <property type="entry name" value="Type_1_exporter"/>
</dbReference>
<dbReference type="PROSITE" id="PS00211">
    <property type="entry name" value="ABC_TRANSPORTER_1"/>
    <property type="match status" value="1"/>
</dbReference>
<dbReference type="Proteomes" id="UP000886858">
    <property type="component" value="Unassembled WGS sequence"/>
</dbReference>
<dbReference type="InterPro" id="IPR017871">
    <property type="entry name" value="ABC_transporter-like_CS"/>
</dbReference>
<comment type="subcellular location">
    <subcellularLocation>
        <location evidence="1">Cell membrane</location>
        <topology evidence="1">Multi-pass membrane protein</topology>
    </subcellularLocation>
</comment>
<feature type="domain" description="ABC transporter" evidence="9">
    <location>
        <begin position="352"/>
        <end position="587"/>
    </location>
</feature>
<dbReference type="SUPFAM" id="SSF52540">
    <property type="entry name" value="P-loop containing nucleoside triphosphate hydrolases"/>
    <property type="match status" value="1"/>
</dbReference>
<dbReference type="PANTHER" id="PTHR43394">
    <property type="entry name" value="ATP-DEPENDENT PERMEASE MDL1, MITOCHONDRIAL"/>
    <property type="match status" value="1"/>
</dbReference>
<feature type="transmembrane region" description="Helical" evidence="8">
    <location>
        <begin position="164"/>
        <end position="182"/>
    </location>
</feature>
<dbReference type="InterPro" id="IPR003439">
    <property type="entry name" value="ABC_transporter-like_ATP-bd"/>
</dbReference>
<evidence type="ECO:0000256" key="6">
    <source>
        <dbReference type="ARBA" id="ARBA00023136"/>
    </source>
</evidence>
<evidence type="ECO:0000313" key="11">
    <source>
        <dbReference type="EMBL" id="HJA91775.1"/>
    </source>
</evidence>
<dbReference type="GO" id="GO:0015421">
    <property type="term" value="F:ABC-type oligopeptide transporter activity"/>
    <property type="evidence" value="ECO:0007669"/>
    <property type="project" value="TreeGrafter"/>
</dbReference>
<comment type="caution">
    <text evidence="11">The sequence shown here is derived from an EMBL/GenBank/DDBJ whole genome shotgun (WGS) entry which is preliminary data.</text>
</comment>
<name>A0A9D2I2N3_9FIRM</name>
<protein>
    <submittedName>
        <fullName evidence="11">ABC transporter ATP-binding protein/permease</fullName>
    </submittedName>
</protein>
<keyword evidence="5 8" id="KW-1133">Transmembrane helix</keyword>
<sequence length="611" mass="68959">MKKGSILDAVKIIFQADAAAAGAYSLLKLLLALVPTLQTLAVAAFIDQVTAAGTAGIRNDSGLLFLIFVLVALVAFSWISKSIAGLLEQHMEMRLRTSFKPSLVEKISRLKYEAMEDASMRDKISRVNRNAEGRVREAYGGLLRLLELILKAAGVLVILFTQVWWLALVILAVSIPSFCISMKSGKEDYDAQADVTKVNRLNEYYHEMLKGREYVDERTLFGYHREYRERFLQQYEEARKYTTGIRLKWFVKMKAGSMAVIVVSAAALTVMIPLTLNGALSTGMFMALMNAIFGIVQNMSWDLTYSIDRVAWYQNWFRELSDVFSMPEDQTLAEGEENEEPGRKRMEVFRTLEFQNVTFRYPGTNQDILKNLSFKISAGKKYAFVGANGAGKTTIVKLINGLYQDYEGRILMNGEDIRHFERGLFSNVFQDFARYPVSVRDNITIGRKGSVSEKELLQAVNEVGLSDTVEKLEDGLDTVLGKVREDSLDLSGGEWQKIALARCVMSQAPVRILDEPTSEMDPIHENEIYRRFQRISRGKTVILISHRLASVKMSDFIFVIADGTLAEAGSHAELMKKNGLYRSMYEEQAKWYEEDGNPEAEKKGGEEAYES</sequence>
<dbReference type="GO" id="GO:0005524">
    <property type="term" value="F:ATP binding"/>
    <property type="evidence" value="ECO:0007669"/>
    <property type="project" value="UniProtKB-KW"/>
</dbReference>
<evidence type="ECO:0000259" key="9">
    <source>
        <dbReference type="PROSITE" id="PS50893"/>
    </source>
</evidence>
<dbReference type="InterPro" id="IPR036640">
    <property type="entry name" value="ABC1_TM_sf"/>
</dbReference>
<dbReference type="GO" id="GO:0005886">
    <property type="term" value="C:plasma membrane"/>
    <property type="evidence" value="ECO:0007669"/>
    <property type="project" value="UniProtKB-SubCell"/>
</dbReference>
<feature type="region of interest" description="Disordered" evidence="7">
    <location>
        <begin position="592"/>
        <end position="611"/>
    </location>
</feature>
<evidence type="ECO:0000313" key="12">
    <source>
        <dbReference type="Proteomes" id="UP000886858"/>
    </source>
</evidence>
<accession>A0A9D2I2N3</accession>
<feature type="transmembrane region" description="Helical" evidence="8">
    <location>
        <begin position="138"/>
        <end position="158"/>
    </location>
</feature>
<feature type="transmembrane region" description="Helical" evidence="8">
    <location>
        <begin position="12"/>
        <end position="34"/>
    </location>
</feature>
<keyword evidence="6 8" id="KW-0472">Membrane</keyword>
<feature type="transmembrane region" description="Helical" evidence="8">
    <location>
        <begin position="255"/>
        <end position="272"/>
    </location>
</feature>
<dbReference type="PROSITE" id="PS50893">
    <property type="entry name" value="ABC_TRANSPORTER_2"/>
    <property type="match status" value="1"/>
</dbReference>
<evidence type="ECO:0000259" key="10">
    <source>
        <dbReference type="PROSITE" id="PS50929"/>
    </source>
</evidence>
<gene>
    <name evidence="11" type="ORF">H9717_01425</name>
</gene>
<dbReference type="Pfam" id="PF00005">
    <property type="entry name" value="ABC_tran"/>
    <property type="match status" value="1"/>
</dbReference>
<dbReference type="GO" id="GO:0016887">
    <property type="term" value="F:ATP hydrolysis activity"/>
    <property type="evidence" value="ECO:0007669"/>
    <property type="project" value="InterPro"/>
</dbReference>
<evidence type="ECO:0000256" key="1">
    <source>
        <dbReference type="ARBA" id="ARBA00004651"/>
    </source>
</evidence>
<keyword evidence="4 11" id="KW-0067">ATP-binding</keyword>
<evidence type="ECO:0000256" key="5">
    <source>
        <dbReference type="ARBA" id="ARBA00022989"/>
    </source>
</evidence>
<feature type="transmembrane region" description="Helical" evidence="8">
    <location>
        <begin position="63"/>
        <end position="87"/>
    </location>
</feature>
<dbReference type="InterPro" id="IPR003593">
    <property type="entry name" value="AAA+_ATPase"/>
</dbReference>
<dbReference type="EMBL" id="DWYY01000016">
    <property type="protein sequence ID" value="HJA91775.1"/>
    <property type="molecule type" value="Genomic_DNA"/>
</dbReference>
<dbReference type="AlphaFoldDB" id="A0A9D2I2N3"/>
<dbReference type="InterPro" id="IPR027417">
    <property type="entry name" value="P-loop_NTPase"/>
</dbReference>
<reference evidence="11" key="1">
    <citation type="journal article" date="2021" name="PeerJ">
        <title>Extensive microbial diversity within the chicken gut microbiome revealed by metagenomics and culture.</title>
        <authorList>
            <person name="Gilroy R."/>
            <person name="Ravi A."/>
            <person name="Getino M."/>
            <person name="Pursley I."/>
            <person name="Horton D.L."/>
            <person name="Alikhan N.F."/>
            <person name="Baker D."/>
            <person name="Gharbi K."/>
            <person name="Hall N."/>
            <person name="Watson M."/>
            <person name="Adriaenssens E.M."/>
            <person name="Foster-Nyarko E."/>
            <person name="Jarju S."/>
            <person name="Secka A."/>
            <person name="Antonio M."/>
            <person name="Oren A."/>
            <person name="Chaudhuri R.R."/>
            <person name="La Ragione R."/>
            <person name="Hildebrand F."/>
            <person name="Pallen M.J."/>
        </authorList>
    </citation>
    <scope>NUCLEOTIDE SEQUENCE</scope>
    <source>
        <strain evidence="11">CHK179-7159</strain>
    </source>
</reference>
<organism evidence="11 12">
    <name type="scientific">Candidatus Eisenbergiella merdipullorum</name>
    <dbReference type="NCBI Taxonomy" id="2838553"/>
    <lineage>
        <taxon>Bacteria</taxon>
        <taxon>Bacillati</taxon>
        <taxon>Bacillota</taxon>
        <taxon>Clostridia</taxon>
        <taxon>Lachnospirales</taxon>
        <taxon>Lachnospiraceae</taxon>
        <taxon>Eisenbergiella</taxon>
    </lineage>
</organism>
<evidence type="ECO:0000256" key="2">
    <source>
        <dbReference type="ARBA" id="ARBA00022692"/>
    </source>
</evidence>